<feature type="domain" description="MHD1" evidence="1">
    <location>
        <begin position="363"/>
        <end position="487"/>
    </location>
</feature>
<dbReference type="Proteomes" id="UP001140949">
    <property type="component" value="Unassembled WGS sequence"/>
</dbReference>
<reference evidence="2" key="1">
    <citation type="journal article" date="2023" name="GigaByte">
        <title>Genome assembly of the bearded iris, Iris pallida Lam.</title>
        <authorList>
            <person name="Bruccoleri R.E."/>
            <person name="Oakeley E.J."/>
            <person name="Faust A.M.E."/>
            <person name="Altorfer M."/>
            <person name="Dessus-Babus S."/>
            <person name="Burckhardt D."/>
            <person name="Oertli M."/>
            <person name="Naumann U."/>
            <person name="Petersen F."/>
            <person name="Wong J."/>
        </authorList>
    </citation>
    <scope>NUCLEOTIDE SEQUENCE</scope>
    <source>
        <strain evidence="2">GSM-AAB239-AS_SAM_17_03QT</strain>
    </source>
</reference>
<accession>A0AAX6FVE7</accession>
<dbReference type="PANTHER" id="PTHR31280">
    <property type="entry name" value="PROTEIN UNC-13 HOMOLOG"/>
    <property type="match status" value="1"/>
</dbReference>
<proteinExistence type="predicted"/>
<evidence type="ECO:0000313" key="3">
    <source>
        <dbReference type="Proteomes" id="UP001140949"/>
    </source>
</evidence>
<dbReference type="InterPro" id="IPR057984">
    <property type="entry name" value="PATROL1_C"/>
</dbReference>
<organism evidence="2 3">
    <name type="scientific">Iris pallida</name>
    <name type="common">Sweet iris</name>
    <dbReference type="NCBI Taxonomy" id="29817"/>
    <lineage>
        <taxon>Eukaryota</taxon>
        <taxon>Viridiplantae</taxon>
        <taxon>Streptophyta</taxon>
        <taxon>Embryophyta</taxon>
        <taxon>Tracheophyta</taxon>
        <taxon>Spermatophyta</taxon>
        <taxon>Magnoliopsida</taxon>
        <taxon>Liliopsida</taxon>
        <taxon>Asparagales</taxon>
        <taxon>Iridaceae</taxon>
        <taxon>Iridoideae</taxon>
        <taxon>Irideae</taxon>
        <taxon>Iris</taxon>
    </lineage>
</organism>
<gene>
    <name evidence="2" type="ORF">M6B38_398250</name>
</gene>
<evidence type="ECO:0000313" key="2">
    <source>
        <dbReference type="EMBL" id="KAJ6820257.1"/>
    </source>
</evidence>
<dbReference type="AlphaFoldDB" id="A0AAX6FVE7"/>
<reference evidence="2" key="2">
    <citation type="submission" date="2023-04" db="EMBL/GenBank/DDBJ databases">
        <authorList>
            <person name="Bruccoleri R.E."/>
            <person name="Oakeley E.J."/>
            <person name="Faust A.-M."/>
            <person name="Dessus-Babus S."/>
            <person name="Altorfer M."/>
            <person name="Burckhardt D."/>
            <person name="Oertli M."/>
            <person name="Naumann U."/>
            <person name="Petersen F."/>
            <person name="Wong J."/>
        </authorList>
    </citation>
    <scope>NUCLEOTIDE SEQUENCE</scope>
    <source>
        <strain evidence="2">GSM-AAB239-AS_SAM_17_03QT</strain>
        <tissue evidence="2">Leaf</tissue>
    </source>
</reference>
<dbReference type="PANTHER" id="PTHR31280:SF3">
    <property type="entry name" value="DNA TOPOISOMERASE 4 SUBUNIT B (DUF810)"/>
    <property type="match status" value="1"/>
</dbReference>
<name>A0AAX6FVE7_IRIPA</name>
<keyword evidence="3" id="KW-1185">Reference proteome</keyword>
<dbReference type="Gene3D" id="1.10.357.50">
    <property type="match status" value="1"/>
</dbReference>
<dbReference type="InterPro" id="IPR014770">
    <property type="entry name" value="Munc13_1"/>
</dbReference>
<protein>
    <recommendedName>
        <fullName evidence="1">MHD1 domain-containing protein</fullName>
    </recommendedName>
</protein>
<comment type="caution">
    <text evidence="2">The sequence shown here is derived from an EMBL/GenBank/DDBJ whole genome shotgun (WGS) entry which is preliminary data.</text>
</comment>
<dbReference type="Pfam" id="PF25761">
    <property type="entry name" value="TPR_PATROL1"/>
    <property type="match status" value="1"/>
</dbReference>
<dbReference type="EMBL" id="JANAVB010025794">
    <property type="protein sequence ID" value="KAJ6820257.1"/>
    <property type="molecule type" value="Genomic_DNA"/>
</dbReference>
<sequence>MVLLILLLMDICVYAFFYRRFKMQRQALPINSYMMIEWVSIGSDGRSEILTSIQGFASQLSLMPPKFGVVNESYYWGASYHFNIKLYEKLLSSVFDVLEDCQIVEEAEEIIKVLKMTWPTLGVTQKMHDALYSWLLFHQFVRTGEPSLLNYAVPEMQKALSNKEYNGCEEAYMKSLICLTGFYGSKRALNLVDAILFNIFAWCASQLEDYHLHFGQEKLATFESVLKLALLCGKYSANIYGGIKYVKPLTGDEAASNLVHIFVETSIKAAYRRVLHLLDDTSERKVQHPLTMVANELKSIAEKELVSFIPALQKQYPEAGVLVSLQLHQLFGKQLKSYLESISSLSEDVHLSDGVHSVLAASNSLERRLFDILNLIYGDDMKLHITNYFHPYQIRDVCSPLILHWVNSQHANILEWTKRAIQLEGWEPLSSQQKQAASIIEVFRIIEETVDQFFDLCLPMDIIHLRSLLIGIFHSLDAYLLHMDNQQVDKRVLYPQPPPLTRYKESLNPFMKKKSAEGVVLEENVVSQLDNLSVSKLCVKLNTLYYIRQQLDMLEDSIKQSWVSVSSANLQVSPVIMEEPSVSSDLVDELFTIFDDIRRSAIGISSAIVDFIGARVIFWDMGFFLSLLYRCNVESARLENFVPQLDEVLNCICDLIIDILRTKLY</sequence>
<dbReference type="InterPro" id="IPR008528">
    <property type="entry name" value="unc-13_homologue"/>
</dbReference>
<dbReference type="PROSITE" id="PS51258">
    <property type="entry name" value="MHD1"/>
    <property type="match status" value="1"/>
</dbReference>
<evidence type="ECO:0000259" key="1">
    <source>
        <dbReference type="PROSITE" id="PS51258"/>
    </source>
</evidence>